<evidence type="ECO:0000313" key="1">
    <source>
        <dbReference type="EMBL" id="KDR76261.1"/>
    </source>
</evidence>
<dbReference type="AlphaFoldDB" id="A0A067SZE4"/>
<protein>
    <submittedName>
        <fullName evidence="1">Uncharacterized protein</fullName>
    </submittedName>
</protein>
<dbReference type="Proteomes" id="UP000027222">
    <property type="component" value="Unassembled WGS sequence"/>
</dbReference>
<dbReference type="HOGENOM" id="CLU_2589905_0_0_1"/>
<organism evidence="1 2">
    <name type="scientific">Galerina marginata (strain CBS 339.88)</name>
    <dbReference type="NCBI Taxonomy" id="685588"/>
    <lineage>
        <taxon>Eukaryota</taxon>
        <taxon>Fungi</taxon>
        <taxon>Dikarya</taxon>
        <taxon>Basidiomycota</taxon>
        <taxon>Agaricomycotina</taxon>
        <taxon>Agaricomycetes</taxon>
        <taxon>Agaricomycetidae</taxon>
        <taxon>Agaricales</taxon>
        <taxon>Agaricineae</taxon>
        <taxon>Strophariaceae</taxon>
        <taxon>Galerina</taxon>
    </lineage>
</organism>
<reference evidence="2" key="1">
    <citation type="journal article" date="2014" name="Proc. Natl. Acad. Sci. U.S.A.">
        <title>Extensive sampling of basidiomycete genomes demonstrates inadequacy of the white-rot/brown-rot paradigm for wood decay fungi.</title>
        <authorList>
            <person name="Riley R."/>
            <person name="Salamov A.A."/>
            <person name="Brown D.W."/>
            <person name="Nagy L.G."/>
            <person name="Floudas D."/>
            <person name="Held B.W."/>
            <person name="Levasseur A."/>
            <person name="Lombard V."/>
            <person name="Morin E."/>
            <person name="Otillar R."/>
            <person name="Lindquist E.A."/>
            <person name="Sun H."/>
            <person name="LaButti K.M."/>
            <person name="Schmutz J."/>
            <person name="Jabbour D."/>
            <person name="Luo H."/>
            <person name="Baker S.E."/>
            <person name="Pisabarro A.G."/>
            <person name="Walton J.D."/>
            <person name="Blanchette R.A."/>
            <person name="Henrissat B."/>
            <person name="Martin F."/>
            <person name="Cullen D."/>
            <person name="Hibbett D.S."/>
            <person name="Grigoriev I.V."/>
        </authorList>
    </citation>
    <scope>NUCLEOTIDE SEQUENCE [LARGE SCALE GENOMIC DNA]</scope>
    <source>
        <strain evidence="2">CBS 339.88</strain>
    </source>
</reference>
<gene>
    <name evidence="1" type="ORF">GALMADRAFT_468631</name>
</gene>
<accession>A0A067SZE4</accession>
<keyword evidence="2" id="KW-1185">Reference proteome</keyword>
<dbReference type="EMBL" id="KL142379">
    <property type="protein sequence ID" value="KDR76261.1"/>
    <property type="molecule type" value="Genomic_DNA"/>
</dbReference>
<proteinExistence type="predicted"/>
<name>A0A067SZE4_GALM3</name>
<sequence>MWALFVFTVVNIAGLEDSNSANRQRSTGQVHKARPGWAIYSENPPKVIEGFVSVLILNVAGAVFGHVRSYPGLRVVAPMA</sequence>
<evidence type="ECO:0000313" key="2">
    <source>
        <dbReference type="Proteomes" id="UP000027222"/>
    </source>
</evidence>